<gene>
    <name evidence="1" type="ORF">TNIN_473121</name>
</gene>
<accession>A0A8X7C6C3</accession>
<proteinExistence type="predicted"/>
<sequence>MRLTVRLLRFAKLCNSCSSTWKNLQELLSVSRAAVLAIFPDNNPITQDIFDCSHDLNDQSDRLIPPSQRTFLKNHPHRLKFVPSSGEVRDSAYLLHCLSLHKKFLAERYWETKDVLD</sequence>
<dbReference type="Proteomes" id="UP000886998">
    <property type="component" value="Unassembled WGS sequence"/>
</dbReference>
<protein>
    <submittedName>
        <fullName evidence="1">Uncharacterized protein</fullName>
    </submittedName>
</protein>
<comment type="caution">
    <text evidence="1">The sequence shown here is derived from an EMBL/GenBank/DDBJ whole genome shotgun (WGS) entry which is preliminary data.</text>
</comment>
<dbReference type="AlphaFoldDB" id="A0A8X7C6C3"/>
<dbReference type="EMBL" id="BMAV01011529">
    <property type="protein sequence ID" value="GFY57480.1"/>
    <property type="molecule type" value="Genomic_DNA"/>
</dbReference>
<reference evidence="1" key="1">
    <citation type="submission" date="2020-08" db="EMBL/GenBank/DDBJ databases">
        <title>Multicomponent nature underlies the extraordinary mechanical properties of spider dragline silk.</title>
        <authorList>
            <person name="Kono N."/>
            <person name="Nakamura H."/>
            <person name="Mori M."/>
            <person name="Yoshida Y."/>
            <person name="Ohtoshi R."/>
            <person name="Malay A.D."/>
            <person name="Moran D.A.P."/>
            <person name="Tomita M."/>
            <person name="Numata K."/>
            <person name="Arakawa K."/>
        </authorList>
    </citation>
    <scope>NUCLEOTIDE SEQUENCE</scope>
</reference>
<evidence type="ECO:0000313" key="1">
    <source>
        <dbReference type="EMBL" id="GFY57480.1"/>
    </source>
</evidence>
<organism evidence="1 2">
    <name type="scientific">Trichonephila inaurata madagascariensis</name>
    <dbReference type="NCBI Taxonomy" id="2747483"/>
    <lineage>
        <taxon>Eukaryota</taxon>
        <taxon>Metazoa</taxon>
        <taxon>Ecdysozoa</taxon>
        <taxon>Arthropoda</taxon>
        <taxon>Chelicerata</taxon>
        <taxon>Arachnida</taxon>
        <taxon>Araneae</taxon>
        <taxon>Araneomorphae</taxon>
        <taxon>Entelegynae</taxon>
        <taxon>Araneoidea</taxon>
        <taxon>Nephilidae</taxon>
        <taxon>Trichonephila</taxon>
        <taxon>Trichonephila inaurata</taxon>
    </lineage>
</organism>
<keyword evidence="2" id="KW-1185">Reference proteome</keyword>
<evidence type="ECO:0000313" key="2">
    <source>
        <dbReference type="Proteomes" id="UP000886998"/>
    </source>
</evidence>
<name>A0A8X7C6C3_9ARAC</name>